<accession>A0A6G1HQ02</accession>
<dbReference type="Proteomes" id="UP000799640">
    <property type="component" value="Unassembled WGS sequence"/>
</dbReference>
<organism evidence="2 3">
    <name type="scientific">Trichodelitschia bisporula</name>
    <dbReference type="NCBI Taxonomy" id="703511"/>
    <lineage>
        <taxon>Eukaryota</taxon>
        <taxon>Fungi</taxon>
        <taxon>Dikarya</taxon>
        <taxon>Ascomycota</taxon>
        <taxon>Pezizomycotina</taxon>
        <taxon>Dothideomycetes</taxon>
        <taxon>Dothideomycetes incertae sedis</taxon>
        <taxon>Phaeotrichales</taxon>
        <taxon>Phaeotrichaceae</taxon>
        <taxon>Trichodelitschia</taxon>
    </lineage>
</organism>
<dbReference type="EMBL" id="ML996702">
    <property type="protein sequence ID" value="KAF2397927.1"/>
    <property type="molecule type" value="Genomic_DNA"/>
</dbReference>
<gene>
    <name evidence="2" type="ORF">EJ06DRAFT_566109</name>
</gene>
<dbReference type="AlphaFoldDB" id="A0A6G1HQ02"/>
<feature type="region of interest" description="Disordered" evidence="1">
    <location>
        <begin position="390"/>
        <end position="429"/>
    </location>
</feature>
<reference evidence="2" key="1">
    <citation type="journal article" date="2020" name="Stud. Mycol.">
        <title>101 Dothideomycetes genomes: a test case for predicting lifestyles and emergence of pathogens.</title>
        <authorList>
            <person name="Haridas S."/>
            <person name="Albert R."/>
            <person name="Binder M."/>
            <person name="Bloem J."/>
            <person name="Labutti K."/>
            <person name="Salamov A."/>
            <person name="Andreopoulos B."/>
            <person name="Baker S."/>
            <person name="Barry K."/>
            <person name="Bills G."/>
            <person name="Bluhm B."/>
            <person name="Cannon C."/>
            <person name="Castanera R."/>
            <person name="Culley D."/>
            <person name="Daum C."/>
            <person name="Ezra D."/>
            <person name="Gonzalez J."/>
            <person name="Henrissat B."/>
            <person name="Kuo A."/>
            <person name="Liang C."/>
            <person name="Lipzen A."/>
            <person name="Lutzoni F."/>
            <person name="Magnuson J."/>
            <person name="Mondo S."/>
            <person name="Nolan M."/>
            <person name="Ohm R."/>
            <person name="Pangilinan J."/>
            <person name="Park H.-J."/>
            <person name="Ramirez L."/>
            <person name="Alfaro M."/>
            <person name="Sun H."/>
            <person name="Tritt A."/>
            <person name="Yoshinaga Y."/>
            <person name="Zwiers L.-H."/>
            <person name="Turgeon B."/>
            <person name="Goodwin S."/>
            <person name="Spatafora J."/>
            <person name="Crous P."/>
            <person name="Grigoriev I."/>
        </authorList>
    </citation>
    <scope>NUCLEOTIDE SEQUENCE</scope>
    <source>
        <strain evidence="2">CBS 262.69</strain>
    </source>
</reference>
<keyword evidence="3" id="KW-1185">Reference proteome</keyword>
<protein>
    <submittedName>
        <fullName evidence="2">Uncharacterized protein</fullName>
    </submittedName>
</protein>
<evidence type="ECO:0000313" key="2">
    <source>
        <dbReference type="EMBL" id="KAF2397927.1"/>
    </source>
</evidence>
<dbReference type="OrthoDB" id="3029470at2759"/>
<name>A0A6G1HQ02_9PEZI</name>
<proteinExistence type="predicted"/>
<sequence>MPAHNLGSVAHQMGFAGILVGAFGESAQAIEHRLAPSLVEFLKRAHDFEDVELQHSWFYYVPGLTTPDRLFELEEMPDMDGENDDGHDWYILLYSQYTPPTSHPLGILFDHVNFAALMVPSLWDLDIATNDRTPWTALETLLDASAILDRTLTAFCELICAINVRRPSLGATNGWLAAEADLDSAGIHNPFIREFLIRAPAPDFTFIAPVIAIQTPTQMADQPYKNIPNRTDVINPTLLFRGESIVAGLGGTFSSPFKEIIVYPSGLYSFPFRPEDENAFADGVSFILPYQLGAAGFARASDRAPIGKRIDFEESARTAVHDSLFSAGYNSFIGKHPMQLYRVLEHWTKMILAGVWEVGENGVEGGIEKFREADTAERWECYAESPLPGSLPMHHSAHGPSRTRPWELKDEIGAPDDVSVPKLRLARPS</sequence>
<evidence type="ECO:0000313" key="3">
    <source>
        <dbReference type="Proteomes" id="UP000799640"/>
    </source>
</evidence>
<evidence type="ECO:0000256" key="1">
    <source>
        <dbReference type="SAM" id="MobiDB-lite"/>
    </source>
</evidence>